<evidence type="ECO:0000259" key="3">
    <source>
        <dbReference type="PROSITE" id="PS50086"/>
    </source>
</evidence>
<reference evidence="4" key="1">
    <citation type="submission" date="2023-03" db="EMBL/GenBank/DDBJ databases">
        <title>Massive genome expansion in bonnet fungi (Mycena s.s.) driven by repeated elements and novel gene families across ecological guilds.</title>
        <authorList>
            <consortium name="Lawrence Berkeley National Laboratory"/>
            <person name="Harder C.B."/>
            <person name="Miyauchi S."/>
            <person name="Viragh M."/>
            <person name="Kuo A."/>
            <person name="Thoen E."/>
            <person name="Andreopoulos B."/>
            <person name="Lu D."/>
            <person name="Skrede I."/>
            <person name="Drula E."/>
            <person name="Henrissat B."/>
            <person name="Morin E."/>
            <person name="Kohler A."/>
            <person name="Barry K."/>
            <person name="LaButti K."/>
            <person name="Morin E."/>
            <person name="Salamov A."/>
            <person name="Lipzen A."/>
            <person name="Mereny Z."/>
            <person name="Hegedus B."/>
            <person name="Baldrian P."/>
            <person name="Stursova M."/>
            <person name="Weitz H."/>
            <person name="Taylor A."/>
            <person name="Grigoriev I.V."/>
            <person name="Nagy L.G."/>
            <person name="Martin F."/>
            <person name="Kauserud H."/>
        </authorList>
    </citation>
    <scope>NUCLEOTIDE SEQUENCE</scope>
    <source>
        <strain evidence="4">CBHHK182m</strain>
    </source>
</reference>
<dbReference type="GO" id="GO:0005096">
    <property type="term" value="F:GTPase activator activity"/>
    <property type="evidence" value="ECO:0007669"/>
    <property type="project" value="UniProtKB-KW"/>
</dbReference>
<dbReference type="AlphaFoldDB" id="A0AAD7K2Y2"/>
<dbReference type="SUPFAM" id="SSF47923">
    <property type="entry name" value="Ypt/Rab-GAP domain of gyp1p"/>
    <property type="match status" value="2"/>
</dbReference>
<feature type="region of interest" description="Disordered" evidence="2">
    <location>
        <begin position="629"/>
        <end position="648"/>
    </location>
</feature>
<dbReference type="PANTHER" id="PTHR22957:SF337">
    <property type="entry name" value="TBC1 DOMAIN FAMILY MEMBER 5"/>
    <property type="match status" value="1"/>
</dbReference>
<keyword evidence="1" id="KW-0343">GTPase activation</keyword>
<feature type="domain" description="Rab-GAP TBC" evidence="3">
    <location>
        <begin position="131"/>
        <end position="346"/>
    </location>
</feature>
<keyword evidence="5" id="KW-1185">Reference proteome</keyword>
<dbReference type="GO" id="GO:0005737">
    <property type="term" value="C:cytoplasm"/>
    <property type="evidence" value="ECO:0007669"/>
    <property type="project" value="UniProtKB-ARBA"/>
</dbReference>
<evidence type="ECO:0000313" key="5">
    <source>
        <dbReference type="Proteomes" id="UP001215598"/>
    </source>
</evidence>
<dbReference type="Pfam" id="PF00566">
    <property type="entry name" value="RabGAP-TBC"/>
    <property type="match status" value="2"/>
</dbReference>
<feature type="region of interest" description="Disordered" evidence="2">
    <location>
        <begin position="658"/>
        <end position="755"/>
    </location>
</feature>
<dbReference type="PROSITE" id="PS50086">
    <property type="entry name" value="TBC_RABGAP"/>
    <property type="match status" value="1"/>
</dbReference>
<dbReference type="InterPro" id="IPR000195">
    <property type="entry name" value="Rab-GAP-TBC_dom"/>
</dbReference>
<dbReference type="EMBL" id="JARKIB010000011">
    <property type="protein sequence ID" value="KAJ7774747.1"/>
    <property type="molecule type" value="Genomic_DNA"/>
</dbReference>
<feature type="compositionally biased region" description="Basic and acidic residues" evidence="2">
    <location>
        <begin position="745"/>
        <end position="755"/>
    </location>
</feature>
<name>A0AAD7K2Y2_9AGAR</name>
<organism evidence="4 5">
    <name type="scientific">Mycena metata</name>
    <dbReference type="NCBI Taxonomy" id="1033252"/>
    <lineage>
        <taxon>Eukaryota</taxon>
        <taxon>Fungi</taxon>
        <taxon>Dikarya</taxon>
        <taxon>Basidiomycota</taxon>
        <taxon>Agaricomycotina</taxon>
        <taxon>Agaricomycetes</taxon>
        <taxon>Agaricomycetidae</taxon>
        <taxon>Agaricales</taxon>
        <taxon>Marasmiineae</taxon>
        <taxon>Mycenaceae</taxon>
        <taxon>Mycena</taxon>
    </lineage>
</organism>
<proteinExistence type="predicted"/>
<feature type="compositionally biased region" description="Basic and acidic residues" evidence="2">
    <location>
        <begin position="521"/>
        <end position="533"/>
    </location>
</feature>
<dbReference type="FunFam" id="1.10.472.80:FF:000038">
    <property type="entry name" value="TBC1 domain family member 5"/>
    <property type="match status" value="1"/>
</dbReference>
<evidence type="ECO:0000256" key="2">
    <source>
        <dbReference type="SAM" id="MobiDB-lite"/>
    </source>
</evidence>
<protein>
    <submittedName>
        <fullName evidence="4">Rab-GTPase-TBC domain-containing protein</fullName>
    </submittedName>
</protein>
<sequence>MEPTTWTRAASKSLKQAYSKLFTSGTSLSKTRDAALADRLFTSDTLEIPGRSLAWKLFLLPDEPLQPLQDAQASPPLASLKAARKQYAKLLAEHMRAPDGSYEEGFVIPGSSLSPERQVSTKNLDTNNPLSLSNENPWKEWFAAVELRKTILQDVERTFPEIPFFREPEVQFQLTNILFIYSTVSNPAIGYRQGMHELLAPLYYAVDYDSTEDNVDDSAIQEFCSRTWVAADAWALFEAMMRGASRWYEWQEPTAASRPNTSPFTTHVNIPAGPVEIKPYITPVVQDCNRIQSNLLRSTDPLLWKSMQAAGIEPQIYGIRWLRLLYTREFDLPSAMKLWDGLFACDPTFELAPWICVAMLIRIRNDLIPSDYSGQLTSLLRYPSHPTPDGPHHTSVLLQQALALQMSPTQSTGGALVLENRNFLNIATEVPEPPPPPQRRGARPGRDKTPTPAGAKPSSDPRPQTTPQMGLEVFARGLLERGESLGINKTLMSAVPELRRNLSELAASFVRSPTAPSFPMEDERIPDERPPWEPKSRLEIEREIASLQSTHKRLGESLGWAVDVLLRDETEVKDLARLQKSKREAVEAISYVRDVLTGNLTEIEEERLFGEDEIARRKQAAMDRLKPLTGSSLHIPQPAAPPPVPVVDPRPKVVATAASFSPPKSITSSASAPSPASTKSAFSPTSPSASLAPWHYTRSSFGSATPGLPSAALPRIPPPTSAAVRRPPEVTRENPRPTPAPRAQSKTEHDPLGVL</sequence>
<dbReference type="InterPro" id="IPR035969">
    <property type="entry name" value="Rab-GAP_TBC_sf"/>
</dbReference>
<feature type="compositionally biased region" description="Pro residues" evidence="2">
    <location>
        <begin position="638"/>
        <end position="648"/>
    </location>
</feature>
<evidence type="ECO:0000256" key="1">
    <source>
        <dbReference type="ARBA" id="ARBA00022468"/>
    </source>
</evidence>
<dbReference type="Gene3D" id="1.10.8.270">
    <property type="entry name" value="putative rabgap domain of human tbc1 domain family member 14 like domains"/>
    <property type="match status" value="1"/>
</dbReference>
<dbReference type="SMART" id="SM00164">
    <property type="entry name" value="TBC"/>
    <property type="match status" value="1"/>
</dbReference>
<gene>
    <name evidence="4" type="ORF">B0H16DRAFT_71144</name>
</gene>
<feature type="region of interest" description="Disordered" evidence="2">
    <location>
        <begin position="426"/>
        <end position="468"/>
    </location>
</feature>
<feature type="region of interest" description="Disordered" evidence="2">
    <location>
        <begin position="513"/>
        <end position="533"/>
    </location>
</feature>
<dbReference type="Gene3D" id="1.10.472.80">
    <property type="entry name" value="Ypt/Rab-GAP domain of gyp1p, domain 3"/>
    <property type="match status" value="1"/>
</dbReference>
<dbReference type="PANTHER" id="PTHR22957">
    <property type="entry name" value="TBC1 DOMAIN FAMILY MEMBER GTPASE-ACTIVATING PROTEIN"/>
    <property type="match status" value="1"/>
</dbReference>
<feature type="compositionally biased region" description="Low complexity" evidence="2">
    <location>
        <begin position="658"/>
        <end position="693"/>
    </location>
</feature>
<accession>A0AAD7K2Y2</accession>
<feature type="compositionally biased region" description="Basic and acidic residues" evidence="2">
    <location>
        <begin position="726"/>
        <end position="735"/>
    </location>
</feature>
<evidence type="ECO:0000313" key="4">
    <source>
        <dbReference type="EMBL" id="KAJ7774747.1"/>
    </source>
</evidence>
<comment type="caution">
    <text evidence="4">The sequence shown here is derived from an EMBL/GenBank/DDBJ whole genome shotgun (WGS) entry which is preliminary data.</text>
</comment>
<dbReference type="Proteomes" id="UP001215598">
    <property type="component" value="Unassembled WGS sequence"/>
</dbReference>
<dbReference type="FunFam" id="1.10.8.270:FF:000011">
    <property type="entry name" value="TBC1 domain family member 5"/>
    <property type="match status" value="1"/>
</dbReference>